<dbReference type="Pfam" id="PF00248">
    <property type="entry name" value="Aldo_ket_red"/>
    <property type="match status" value="1"/>
</dbReference>
<dbReference type="Gene3D" id="3.20.20.100">
    <property type="entry name" value="NADP-dependent oxidoreductase domain"/>
    <property type="match status" value="1"/>
</dbReference>
<dbReference type="PANTHER" id="PTHR43625:SF40">
    <property type="entry name" value="ALDO-KETO REDUCTASE YAKC [NADP(+)]"/>
    <property type="match status" value="1"/>
</dbReference>
<evidence type="ECO:0000256" key="1">
    <source>
        <dbReference type="ARBA" id="ARBA00023002"/>
    </source>
</evidence>
<dbReference type="InterPro" id="IPR036812">
    <property type="entry name" value="NAD(P)_OxRdtase_dom_sf"/>
</dbReference>
<accession>I1D218</accession>
<dbReference type="Proteomes" id="UP000005087">
    <property type="component" value="Chromosome"/>
</dbReference>
<dbReference type="eggNOG" id="COG0667">
    <property type="taxonomic scope" value="Bacteria"/>
</dbReference>
<dbReference type="GO" id="GO:0005737">
    <property type="term" value="C:cytoplasm"/>
    <property type="evidence" value="ECO:0007669"/>
    <property type="project" value="TreeGrafter"/>
</dbReference>
<dbReference type="RefSeq" id="WP_005464221.1">
    <property type="nucleotide sequence ID" value="NZ_CM001484.1"/>
</dbReference>
<dbReference type="PRINTS" id="PR00069">
    <property type="entry name" value="ALDKETRDTASE"/>
</dbReference>
<reference evidence="4" key="2">
    <citation type="submission" date="2012-01" db="EMBL/GenBank/DDBJ databases">
        <title>Noncontiguous Finished sequence of chromosome of Saccharomonospora glauca K62.</title>
        <authorList>
            <consortium name="US DOE Joint Genome Institute"/>
            <person name="Lucas S."/>
            <person name="Han J."/>
            <person name="Lapidus A."/>
            <person name="Cheng J.-F."/>
            <person name="Goodwin L."/>
            <person name="Pitluck S."/>
            <person name="Peters L."/>
            <person name="Mikhailova N."/>
            <person name="Held B."/>
            <person name="Detter J.C."/>
            <person name="Han C."/>
            <person name="Tapia R."/>
            <person name="Land M."/>
            <person name="Hauser L."/>
            <person name="Kyrpides N."/>
            <person name="Ivanova N."/>
            <person name="Pagani I."/>
            <person name="Brambilla E.-M."/>
            <person name="Klenk H.-P."/>
            <person name="Woyke T."/>
        </authorList>
    </citation>
    <scope>NUCLEOTIDE SEQUENCE [LARGE SCALE GENOMIC DNA]</scope>
    <source>
        <strain evidence="4">K62</strain>
    </source>
</reference>
<organism evidence="3 4">
    <name type="scientific">Saccharomonospora glauca K62</name>
    <dbReference type="NCBI Taxonomy" id="928724"/>
    <lineage>
        <taxon>Bacteria</taxon>
        <taxon>Bacillati</taxon>
        <taxon>Actinomycetota</taxon>
        <taxon>Actinomycetes</taxon>
        <taxon>Pseudonocardiales</taxon>
        <taxon>Pseudonocardiaceae</taxon>
        <taxon>Saccharomonospora</taxon>
    </lineage>
</organism>
<protein>
    <submittedName>
        <fullName evidence="3">Putative oxidoreductase, aryl-alcohol dehydrogenase like protein</fullName>
    </submittedName>
</protein>
<reference evidence="3 4" key="1">
    <citation type="submission" date="2011-09" db="EMBL/GenBank/DDBJ databases">
        <authorList>
            <consortium name="US DOE Joint Genome Institute (JGI-PGF)"/>
            <person name="Lucas S."/>
            <person name="Han J."/>
            <person name="Lapidus A."/>
            <person name="Cheng J.-F."/>
            <person name="Goodwin L."/>
            <person name="Pitluck S."/>
            <person name="Peters L."/>
            <person name="Land M.L."/>
            <person name="Hauser L."/>
            <person name="Brambilla E."/>
            <person name="Klenk H.-P."/>
            <person name="Woyke T.J."/>
        </authorList>
    </citation>
    <scope>NUCLEOTIDE SEQUENCE [LARGE SCALE GENOMIC DNA]</scope>
    <source>
        <strain evidence="3 4">K62</strain>
    </source>
</reference>
<dbReference type="InterPro" id="IPR050791">
    <property type="entry name" value="Aldo-Keto_reductase"/>
</dbReference>
<dbReference type="PANTHER" id="PTHR43625">
    <property type="entry name" value="AFLATOXIN B1 ALDEHYDE REDUCTASE"/>
    <property type="match status" value="1"/>
</dbReference>
<dbReference type="InterPro" id="IPR020471">
    <property type="entry name" value="AKR"/>
</dbReference>
<feature type="domain" description="NADP-dependent oxidoreductase" evidence="2">
    <location>
        <begin position="14"/>
        <end position="305"/>
    </location>
</feature>
<evidence type="ECO:0000313" key="4">
    <source>
        <dbReference type="Proteomes" id="UP000005087"/>
    </source>
</evidence>
<gene>
    <name evidence="3" type="ORF">SacglDRAFT_02087</name>
</gene>
<keyword evidence="1" id="KW-0560">Oxidoreductase</keyword>
<evidence type="ECO:0000259" key="2">
    <source>
        <dbReference type="Pfam" id="PF00248"/>
    </source>
</evidence>
<dbReference type="AlphaFoldDB" id="I1D218"/>
<dbReference type="STRING" id="928724.SacglDRAFT_02087"/>
<dbReference type="HOGENOM" id="CLU_023205_2_1_11"/>
<dbReference type="GO" id="GO:0016491">
    <property type="term" value="F:oxidoreductase activity"/>
    <property type="evidence" value="ECO:0007669"/>
    <property type="project" value="UniProtKB-KW"/>
</dbReference>
<keyword evidence="4" id="KW-1185">Reference proteome</keyword>
<sequence length="321" mass="35736">MPEELTSGALRLSRMGLGCTSISHGYRPTAAEQEESIRVIHRALDLGVSVFDTADVYGPYSNERMLGRGLKGRRSRAVIATKVGLVAQPDGKLSRNGHPRHIRAACENSLSRLQTDVIDLYQLHRVDPDVPLEETWGAMAELVHEGKVRGLGISHASVEELERVHALFPISAVQYELSIWAPHSREVLQWCERTRTPFLAFSPLGRGFLAGQVDPSKLDSRDPRTRDPRFSRQAYEANKAIVEGIARVAARLNATPAQVSIAWVLAQSDLVVPIPATKRLRWLEQNVAAADLKLSEEDLRELSELPEAVGRMRWDYARSGR</sequence>
<evidence type="ECO:0000313" key="3">
    <source>
        <dbReference type="EMBL" id="EIE98992.1"/>
    </source>
</evidence>
<dbReference type="OrthoDB" id="9768793at2"/>
<name>I1D218_9PSEU</name>
<dbReference type="InterPro" id="IPR023210">
    <property type="entry name" value="NADP_OxRdtase_dom"/>
</dbReference>
<dbReference type="EMBL" id="CM001484">
    <property type="protein sequence ID" value="EIE98992.1"/>
    <property type="molecule type" value="Genomic_DNA"/>
</dbReference>
<proteinExistence type="predicted"/>
<dbReference type="SUPFAM" id="SSF51430">
    <property type="entry name" value="NAD(P)-linked oxidoreductase"/>
    <property type="match status" value="1"/>
</dbReference>